<dbReference type="PRINTS" id="PR00352">
    <property type="entry name" value="3FE4SFRDOXIN"/>
</dbReference>
<feature type="non-terminal residue" evidence="4">
    <location>
        <position position="88"/>
    </location>
</feature>
<sequence length="88" mass="10148">DEETGEPLRTQMVYVDEHSCIGCTNCAMIAQSTFFMHQEHGRARVFQQWGDDQETIQVAIETCPVDCIHYVPYDELVALEKDRRGQNI</sequence>
<dbReference type="PANTHER" id="PTHR45295">
    <property type="entry name" value="CHAPERONE PROTEIN DNAJ C76, CHLOROPLASTIC"/>
    <property type="match status" value="1"/>
</dbReference>
<evidence type="ECO:0000313" key="4">
    <source>
        <dbReference type="EMBL" id="CAG9294492.1"/>
    </source>
</evidence>
<evidence type="ECO:0008006" key="5">
    <source>
        <dbReference type="Google" id="ProtNLM"/>
    </source>
</evidence>
<evidence type="ECO:0000256" key="2">
    <source>
        <dbReference type="ARBA" id="ARBA00023004"/>
    </source>
</evidence>
<organism evidence="4">
    <name type="scientific">Phaeodactylum tricornutum</name>
    <name type="common">Diatom</name>
    <dbReference type="NCBI Taxonomy" id="2850"/>
    <lineage>
        <taxon>Eukaryota</taxon>
        <taxon>Sar</taxon>
        <taxon>Stramenopiles</taxon>
        <taxon>Ochrophyta</taxon>
        <taxon>Bacillariophyta</taxon>
        <taxon>Bacillariophyceae</taxon>
        <taxon>Bacillariophycidae</taxon>
        <taxon>Naviculales</taxon>
        <taxon>Phaeodactylaceae</taxon>
        <taxon>Phaeodactylum</taxon>
    </lineage>
</organism>
<dbReference type="Proteomes" id="UP000836788">
    <property type="component" value="Chromosome 9"/>
</dbReference>
<dbReference type="GO" id="GO:0051536">
    <property type="term" value="F:iron-sulfur cluster binding"/>
    <property type="evidence" value="ECO:0007669"/>
    <property type="project" value="UniProtKB-KW"/>
</dbReference>
<dbReference type="AlphaFoldDB" id="A0A8J9SJL3"/>
<evidence type="ECO:0000256" key="3">
    <source>
        <dbReference type="ARBA" id="ARBA00023014"/>
    </source>
</evidence>
<accession>A0A8J9SJL3</accession>
<dbReference type="SUPFAM" id="SSF54862">
    <property type="entry name" value="4Fe-4S ferredoxins"/>
    <property type="match status" value="1"/>
</dbReference>
<dbReference type="GO" id="GO:0005506">
    <property type="term" value="F:iron ion binding"/>
    <property type="evidence" value="ECO:0007669"/>
    <property type="project" value="InterPro"/>
</dbReference>
<name>A0A8J9SJL3_PHATR</name>
<dbReference type="InterPro" id="IPR001080">
    <property type="entry name" value="3Fe4S_ferredoxin"/>
</dbReference>
<evidence type="ECO:0000256" key="1">
    <source>
        <dbReference type="ARBA" id="ARBA00022723"/>
    </source>
</evidence>
<feature type="non-terminal residue" evidence="4">
    <location>
        <position position="1"/>
    </location>
</feature>
<dbReference type="Gene3D" id="3.30.70.20">
    <property type="match status" value="1"/>
</dbReference>
<keyword evidence="3" id="KW-0411">Iron-sulfur</keyword>
<keyword evidence="1" id="KW-0479">Metal-binding</keyword>
<dbReference type="GO" id="GO:0009055">
    <property type="term" value="F:electron transfer activity"/>
    <property type="evidence" value="ECO:0007669"/>
    <property type="project" value="InterPro"/>
</dbReference>
<proteinExistence type="predicted"/>
<dbReference type="EMBL" id="OU594950">
    <property type="protein sequence ID" value="CAG9294492.1"/>
    <property type="molecule type" value="Genomic_DNA"/>
</dbReference>
<dbReference type="PANTHER" id="PTHR45295:SF1">
    <property type="entry name" value="CHAPERONE PROTEIN DNAJ C76, CHLOROPLASTIC"/>
    <property type="match status" value="1"/>
</dbReference>
<reference evidence="4" key="1">
    <citation type="submission" date="2022-02" db="EMBL/GenBank/DDBJ databases">
        <authorList>
            <person name="Giguere J D."/>
        </authorList>
    </citation>
    <scope>NUCLEOTIDE SEQUENCE</scope>
    <source>
        <strain evidence="4">CCAP 1055/1</strain>
    </source>
</reference>
<keyword evidence="2" id="KW-0408">Iron</keyword>
<gene>
    <name evidence="4" type="ORF">PTTT1_LOCUS54857</name>
</gene>
<protein>
    <recommendedName>
        <fullName evidence="5">Ferredoxin</fullName>
    </recommendedName>
</protein>
<dbReference type="Pfam" id="PF13370">
    <property type="entry name" value="Fer4_13"/>
    <property type="match status" value="1"/>
</dbReference>